<reference evidence="3" key="1">
    <citation type="journal article" date="2019" name="Int. J. Syst. Evol. Microbiol.">
        <title>The Global Catalogue of Microorganisms (GCM) 10K type strain sequencing project: providing services to taxonomists for standard genome sequencing and annotation.</title>
        <authorList>
            <consortium name="The Broad Institute Genomics Platform"/>
            <consortium name="The Broad Institute Genome Sequencing Center for Infectious Disease"/>
            <person name="Wu L."/>
            <person name="Ma J."/>
        </authorList>
    </citation>
    <scope>NUCLEOTIDE SEQUENCE [LARGE SCALE GENOMIC DNA]</scope>
    <source>
        <strain evidence="3">CCUG 56029</strain>
    </source>
</reference>
<name>A0ABV8XQQ8_9DEIO</name>
<dbReference type="PANTHER" id="PTHR46018:SF2">
    <property type="entry name" value="ZINC PHOSPHODIESTERASE ELAC PROTEIN 1"/>
    <property type="match status" value="1"/>
</dbReference>
<proteinExistence type="predicted"/>
<accession>A0ABV8XQQ8</accession>
<dbReference type="PANTHER" id="PTHR46018">
    <property type="entry name" value="ZINC PHOSPHODIESTERASE ELAC PROTEIN 1"/>
    <property type="match status" value="1"/>
</dbReference>
<protein>
    <submittedName>
        <fullName evidence="2">MBL fold metallo-hydrolase</fullName>
    </submittedName>
</protein>
<keyword evidence="3" id="KW-1185">Reference proteome</keyword>
<dbReference type="InterPro" id="IPR036866">
    <property type="entry name" value="RibonucZ/Hydroxyglut_hydro"/>
</dbReference>
<dbReference type="NCBIfam" id="NF002558">
    <property type="entry name" value="PRK02126.1"/>
    <property type="match status" value="1"/>
</dbReference>
<gene>
    <name evidence="2" type="ORF">ACFOZ9_13515</name>
</gene>
<dbReference type="RefSeq" id="WP_380040678.1">
    <property type="nucleotide sequence ID" value="NZ_JBHSEH010000020.1"/>
</dbReference>
<dbReference type="Proteomes" id="UP001595998">
    <property type="component" value="Unassembled WGS sequence"/>
</dbReference>
<evidence type="ECO:0000313" key="2">
    <source>
        <dbReference type="EMBL" id="MFC4427229.1"/>
    </source>
</evidence>
<dbReference type="EMBL" id="JBHSEH010000020">
    <property type="protein sequence ID" value="MFC4427229.1"/>
    <property type="molecule type" value="Genomic_DNA"/>
</dbReference>
<evidence type="ECO:0000313" key="3">
    <source>
        <dbReference type="Proteomes" id="UP001595998"/>
    </source>
</evidence>
<dbReference type="InterPro" id="IPR001279">
    <property type="entry name" value="Metallo-B-lactamas"/>
</dbReference>
<dbReference type="Gene3D" id="3.60.15.10">
    <property type="entry name" value="Ribonuclease Z/Hydroxyacylglutathione hydrolase-like"/>
    <property type="match status" value="1"/>
</dbReference>
<dbReference type="SUPFAM" id="SSF56281">
    <property type="entry name" value="Metallo-hydrolase/oxidoreductase"/>
    <property type="match status" value="1"/>
</dbReference>
<sequence>MLNAQVLGHPAQDNALWVKADHGQGQSRLLLDCGSGTLSALPFSELRAVDHVLFSHLHMDHVAGFDDLFRATFDRTDRENHIWGPEGTACILSHRFQGYWWNYASQLRATWLVHEVSADAVQSFRFEANEAFAVMHPAGSRLHQGVILETPQVRVQAISLQHHGPCLGFVLREPDRVAVDPAALAASGLRAGPWLSQLKAGVGGDLVIDGVTYHTEALNDALLRCEPGDSLAYLTDFLLDERQRLRLGRELRSVGHLYAEAQYAPEDGDLAQRHHHTTVDQVGRLASLAQVGELTLLHLSRRYGPDRWPELLDAARKHFGPARFPEGWLTGSEASRS</sequence>
<evidence type="ECO:0000259" key="1">
    <source>
        <dbReference type="Pfam" id="PF12706"/>
    </source>
</evidence>
<dbReference type="Pfam" id="PF12706">
    <property type="entry name" value="Lactamase_B_2"/>
    <property type="match status" value="1"/>
</dbReference>
<comment type="caution">
    <text evidence="2">The sequence shown here is derived from an EMBL/GenBank/DDBJ whole genome shotgun (WGS) entry which is preliminary data.</text>
</comment>
<feature type="domain" description="Metallo-beta-lactamase" evidence="1">
    <location>
        <begin position="28"/>
        <end position="173"/>
    </location>
</feature>
<organism evidence="2 3">
    <name type="scientific">Deinococcus navajonensis</name>
    <dbReference type="NCBI Taxonomy" id="309884"/>
    <lineage>
        <taxon>Bacteria</taxon>
        <taxon>Thermotogati</taxon>
        <taxon>Deinococcota</taxon>
        <taxon>Deinococci</taxon>
        <taxon>Deinococcales</taxon>
        <taxon>Deinococcaceae</taxon>
        <taxon>Deinococcus</taxon>
    </lineage>
</organism>